<evidence type="ECO:0000256" key="3">
    <source>
        <dbReference type="ARBA" id="ARBA00022692"/>
    </source>
</evidence>
<evidence type="ECO:0000259" key="10">
    <source>
        <dbReference type="PROSITE" id="PS50929"/>
    </source>
</evidence>
<evidence type="ECO:0000259" key="9">
    <source>
        <dbReference type="PROSITE" id="PS50893"/>
    </source>
</evidence>
<feature type="domain" description="ABC transporter" evidence="9">
    <location>
        <begin position="354"/>
        <end position="583"/>
    </location>
</feature>
<dbReference type="SUPFAM" id="SSF52540">
    <property type="entry name" value="P-loop containing nucleoside triphosphate hydrolases"/>
    <property type="match status" value="1"/>
</dbReference>
<comment type="subcellular location">
    <subcellularLocation>
        <location evidence="1">Cell membrane</location>
        <topology evidence="1">Multi-pass membrane protein</topology>
    </subcellularLocation>
</comment>
<dbReference type="InterPro" id="IPR003439">
    <property type="entry name" value="ABC_transporter-like_ATP-bd"/>
</dbReference>
<dbReference type="Pfam" id="PF06472">
    <property type="entry name" value="ABC_membrane_2"/>
    <property type="match status" value="1"/>
</dbReference>
<dbReference type="Gene3D" id="3.40.50.300">
    <property type="entry name" value="P-loop containing nucleotide triphosphate hydrolases"/>
    <property type="match status" value="1"/>
</dbReference>
<dbReference type="Proteomes" id="UP001205890">
    <property type="component" value="Unassembled WGS sequence"/>
</dbReference>
<keyword evidence="7 8" id="KW-0472">Membrane</keyword>
<dbReference type="SUPFAM" id="SSF90123">
    <property type="entry name" value="ABC transporter transmembrane region"/>
    <property type="match status" value="1"/>
</dbReference>
<evidence type="ECO:0000256" key="4">
    <source>
        <dbReference type="ARBA" id="ARBA00022741"/>
    </source>
</evidence>
<feature type="transmembrane region" description="Helical" evidence="8">
    <location>
        <begin position="142"/>
        <end position="163"/>
    </location>
</feature>
<keyword evidence="12" id="KW-1185">Reference proteome</keyword>
<evidence type="ECO:0000256" key="1">
    <source>
        <dbReference type="ARBA" id="ARBA00004651"/>
    </source>
</evidence>
<evidence type="ECO:0000256" key="7">
    <source>
        <dbReference type="ARBA" id="ARBA00023136"/>
    </source>
</evidence>
<gene>
    <name evidence="11" type="ORF">NK718_20800</name>
</gene>
<feature type="domain" description="ABC transmembrane type-1" evidence="10">
    <location>
        <begin position="26"/>
        <end position="325"/>
    </location>
</feature>
<dbReference type="PANTHER" id="PTHR11384">
    <property type="entry name" value="ATP-BINDING CASSETTE, SUB-FAMILY D MEMBER"/>
    <property type="match status" value="1"/>
</dbReference>
<name>A0ABT1LJ52_9HYPH</name>
<evidence type="ECO:0000256" key="8">
    <source>
        <dbReference type="SAM" id="Phobius"/>
    </source>
</evidence>
<accession>A0ABT1LJ52</accession>
<dbReference type="InterPro" id="IPR050835">
    <property type="entry name" value="ABC_transporter_sub-D"/>
</dbReference>
<dbReference type="SMART" id="SM00382">
    <property type="entry name" value="AAA"/>
    <property type="match status" value="1"/>
</dbReference>
<proteinExistence type="predicted"/>
<feature type="transmembrane region" description="Helical" evidence="8">
    <location>
        <begin position="21"/>
        <end position="40"/>
    </location>
</feature>
<keyword evidence="5 11" id="KW-0067">ATP-binding</keyword>
<dbReference type="RefSeq" id="WP_254746319.1">
    <property type="nucleotide sequence ID" value="NZ_JANCLU010000031.1"/>
</dbReference>
<dbReference type="InterPro" id="IPR027417">
    <property type="entry name" value="P-loop_NTPase"/>
</dbReference>
<dbReference type="InterPro" id="IPR003593">
    <property type="entry name" value="AAA+_ATPase"/>
</dbReference>
<evidence type="ECO:0000313" key="11">
    <source>
        <dbReference type="EMBL" id="MCP8940971.1"/>
    </source>
</evidence>
<keyword evidence="4" id="KW-0547">Nucleotide-binding</keyword>
<feature type="transmembrane region" description="Helical" evidence="8">
    <location>
        <begin position="263"/>
        <end position="283"/>
    </location>
</feature>
<reference evidence="11 12" key="1">
    <citation type="submission" date="2022-07" db="EMBL/GenBank/DDBJ databases">
        <authorList>
            <person name="Li W.-J."/>
            <person name="Deng Q.-Q."/>
        </authorList>
    </citation>
    <scope>NUCLEOTIDE SEQUENCE [LARGE SCALE GENOMIC DNA]</scope>
    <source>
        <strain evidence="11 12">SYSU M60028</strain>
    </source>
</reference>
<protein>
    <submittedName>
        <fullName evidence="11">ABC transporter ATP-binding protein/permease</fullName>
    </submittedName>
</protein>
<dbReference type="PROSITE" id="PS50929">
    <property type="entry name" value="ABC_TM1F"/>
    <property type="match status" value="1"/>
</dbReference>
<feature type="transmembrane region" description="Helical" evidence="8">
    <location>
        <begin position="183"/>
        <end position="207"/>
    </location>
</feature>
<evidence type="ECO:0000256" key="6">
    <source>
        <dbReference type="ARBA" id="ARBA00022989"/>
    </source>
</evidence>
<dbReference type="GO" id="GO:0005524">
    <property type="term" value="F:ATP binding"/>
    <property type="evidence" value="ECO:0007669"/>
    <property type="project" value="UniProtKB-KW"/>
</dbReference>
<keyword evidence="3 8" id="KW-0812">Transmembrane</keyword>
<evidence type="ECO:0000313" key="12">
    <source>
        <dbReference type="Proteomes" id="UP001205890"/>
    </source>
</evidence>
<keyword evidence="6 8" id="KW-1133">Transmembrane helix</keyword>
<dbReference type="PANTHER" id="PTHR11384:SF59">
    <property type="entry name" value="LYSOSOMAL COBALAMIN TRANSPORTER ABCD4"/>
    <property type="match status" value="1"/>
</dbReference>
<organism evidence="11 12">
    <name type="scientific">Alsobacter ponti</name>
    <dbReference type="NCBI Taxonomy" id="2962936"/>
    <lineage>
        <taxon>Bacteria</taxon>
        <taxon>Pseudomonadati</taxon>
        <taxon>Pseudomonadota</taxon>
        <taxon>Alphaproteobacteria</taxon>
        <taxon>Hyphomicrobiales</taxon>
        <taxon>Alsobacteraceae</taxon>
        <taxon>Alsobacter</taxon>
    </lineage>
</organism>
<keyword evidence="2" id="KW-0813">Transport</keyword>
<evidence type="ECO:0000256" key="5">
    <source>
        <dbReference type="ARBA" id="ARBA00022840"/>
    </source>
</evidence>
<dbReference type="PROSITE" id="PS50893">
    <property type="entry name" value="ABC_TRANSPORTER_2"/>
    <property type="match status" value="1"/>
</dbReference>
<sequence length="587" mass="65138">MRTEFRRHWASIGSRDAVRTLVGMAVGATFVICLNIVLQVRLNTWQGAFFDAIGQRDIPSFVRELFVFAAIVTGLLVFVVAQTWLQERMKVVLREMVTRSLLDSWLAPLRVYQLTLSTQVGEHPDQRIHEDARHLTELTVDLGVGLVQASLLLVTFVGVLWTLSSGMSIPWRDGTIEIPGYLVWWALAYAIVGSAFTRVFGAPLIAVNAERYAREAELRFQLVRIGENATRVSLYGGEEDERRVAFRALDSVIVISRKLADRLARLTWITSAYGWGTLVVPVIAVAPPYFAGALSLGGLMMAVGAFNQVQQSLRWYVDNFPRIADWRATLRRVDAIRAALTTLDAPDPETENIVRTEDAVDEVTIEALTIEVGNGEAVVESAPVRIGRGEHVLIVGDPGAGKSTLFLTLAGLWRRGVGRIRMPARDRSIFMPQRPYMPPGTLRGVILYPGPPNRFAHADICNAMERVGIGHLIGDLDRQNRWDRDLPLDEQQLVALVRVLLWAPDWVFMDDAMSSLDETRRAACLALLARTLPRTAVVATSRSPARDGFWSRVVHLHRTQPLPHHVCEPGSHAGPALLEAAGLRAPS</sequence>
<dbReference type="EMBL" id="JANCLU010000031">
    <property type="protein sequence ID" value="MCP8940971.1"/>
    <property type="molecule type" value="Genomic_DNA"/>
</dbReference>
<dbReference type="InterPro" id="IPR011527">
    <property type="entry name" value="ABC1_TM_dom"/>
</dbReference>
<evidence type="ECO:0000256" key="2">
    <source>
        <dbReference type="ARBA" id="ARBA00022448"/>
    </source>
</evidence>
<feature type="transmembrane region" description="Helical" evidence="8">
    <location>
        <begin position="65"/>
        <end position="85"/>
    </location>
</feature>
<dbReference type="InterPro" id="IPR036640">
    <property type="entry name" value="ABC1_TM_sf"/>
</dbReference>
<dbReference type="Pfam" id="PF00005">
    <property type="entry name" value="ABC_tran"/>
    <property type="match status" value="1"/>
</dbReference>
<dbReference type="Gene3D" id="1.20.1560.10">
    <property type="entry name" value="ABC transporter type 1, transmembrane domain"/>
    <property type="match status" value="1"/>
</dbReference>
<comment type="caution">
    <text evidence="11">The sequence shown here is derived from an EMBL/GenBank/DDBJ whole genome shotgun (WGS) entry which is preliminary data.</text>
</comment>